<gene>
    <name evidence="2" type="ORF">SAMN02194393_01364</name>
</gene>
<comment type="similarity">
    <text evidence="1">Belongs to the asp23 family.</text>
</comment>
<proteinExistence type="inferred from homology"/>
<organism evidence="2 3">
    <name type="scientific">Maledivibacter halophilus</name>
    <dbReference type="NCBI Taxonomy" id="36842"/>
    <lineage>
        <taxon>Bacteria</taxon>
        <taxon>Bacillati</taxon>
        <taxon>Bacillota</taxon>
        <taxon>Clostridia</taxon>
        <taxon>Peptostreptococcales</taxon>
        <taxon>Caminicellaceae</taxon>
        <taxon>Maledivibacter</taxon>
    </lineage>
</organism>
<dbReference type="InterPro" id="IPR005531">
    <property type="entry name" value="Asp23"/>
</dbReference>
<reference evidence="2 3" key="1">
    <citation type="submission" date="2017-02" db="EMBL/GenBank/DDBJ databases">
        <authorList>
            <person name="Peterson S.W."/>
        </authorList>
    </citation>
    <scope>NUCLEOTIDE SEQUENCE [LARGE SCALE GENOMIC DNA]</scope>
    <source>
        <strain evidence="2 3">M1</strain>
    </source>
</reference>
<dbReference type="EMBL" id="FUZT01000003">
    <property type="protein sequence ID" value="SKC55236.1"/>
    <property type="molecule type" value="Genomic_DNA"/>
</dbReference>
<protein>
    <submittedName>
        <fullName evidence="2">Uncharacterized protein conserved in bacteria</fullName>
    </submittedName>
</protein>
<keyword evidence="3" id="KW-1185">Reference proteome</keyword>
<dbReference type="RefSeq" id="WP_079490359.1">
    <property type="nucleotide sequence ID" value="NZ_FUZT01000003.1"/>
</dbReference>
<accession>A0A1T5JV14</accession>
<dbReference type="Proteomes" id="UP000190285">
    <property type="component" value="Unassembled WGS sequence"/>
</dbReference>
<evidence type="ECO:0000313" key="2">
    <source>
        <dbReference type="EMBL" id="SKC55236.1"/>
    </source>
</evidence>
<dbReference type="OrthoDB" id="5429664at2"/>
<dbReference type="AlphaFoldDB" id="A0A1T5JV14"/>
<evidence type="ECO:0000313" key="3">
    <source>
        <dbReference type="Proteomes" id="UP000190285"/>
    </source>
</evidence>
<name>A0A1T5JV14_9FIRM</name>
<dbReference type="Pfam" id="PF03780">
    <property type="entry name" value="Asp23"/>
    <property type="match status" value="1"/>
</dbReference>
<dbReference type="STRING" id="36842.SAMN02194393_01364"/>
<sequence>MRVVALVGKSGTGKSYKALELAHYKKIDYVVDDGLLIKGSKIIAGKSAKREKTKISAVKTALFMEKSHRQNIINKIEEYSPKCILILGTSDKMVNYICENLKIGPIDETIYIYEISSEEDIRIAKETRLKEGKHVIPVPTFEIKKDFSGYFIDKLKIFGRKKDNTFQIAEKSVVRPTYSYMGKFTINDRAIIHMVKYVSSNIQSIHKVIKVKIITHQTGIAINIELIFKYGYRIPDEISLLQKRVKEEVGHMTSLNIISVNIVIKSLEIKK</sequence>
<evidence type="ECO:0000256" key="1">
    <source>
        <dbReference type="ARBA" id="ARBA00005721"/>
    </source>
</evidence>